<evidence type="ECO:0000256" key="2">
    <source>
        <dbReference type="ARBA" id="ARBA00004589"/>
    </source>
</evidence>
<keyword evidence="7 15" id="KW-0378">Hydrolase</keyword>
<dbReference type="OrthoDB" id="4781at2759"/>
<comment type="function">
    <text evidence="14">Dual chitinase/transglycosylase that plays a role in cell wall architecture. Chitinase and transglycosylase activities are coupled. Required for the polysaccharide cross-linking at the septa and the cell wall. More specifically, transfers chitin to 1,6-beta-glucan in the cell wall.</text>
</comment>
<dbReference type="PANTHER" id="PTHR10963">
    <property type="entry name" value="GLYCOSYL HYDROLASE-RELATED"/>
    <property type="match status" value="1"/>
</dbReference>
<keyword evidence="12" id="KW-0961">Cell wall biogenesis/degradation</keyword>
<keyword evidence="17" id="KW-1015">Disulfide bond</keyword>
<dbReference type="STRING" id="1168221.R7YRJ4"/>
<organism evidence="21 22">
    <name type="scientific">Coniosporium apollinis (strain CBS 100218)</name>
    <name type="common">Rock-inhabiting black yeast</name>
    <dbReference type="NCBI Taxonomy" id="1168221"/>
    <lineage>
        <taxon>Eukaryota</taxon>
        <taxon>Fungi</taxon>
        <taxon>Dikarya</taxon>
        <taxon>Ascomycota</taxon>
        <taxon>Pezizomycotina</taxon>
        <taxon>Dothideomycetes</taxon>
        <taxon>Dothideomycetes incertae sedis</taxon>
        <taxon>Coniosporium</taxon>
    </lineage>
</organism>
<feature type="compositionally biased region" description="Polar residues" evidence="18">
    <location>
        <begin position="286"/>
        <end position="328"/>
    </location>
</feature>
<evidence type="ECO:0000256" key="7">
    <source>
        <dbReference type="ARBA" id="ARBA00022801"/>
    </source>
</evidence>
<dbReference type="PROSITE" id="PS51762">
    <property type="entry name" value="GH16_2"/>
    <property type="match status" value="1"/>
</dbReference>
<keyword evidence="11" id="KW-0326">Glycosidase</keyword>
<dbReference type="SUPFAM" id="SSF49899">
    <property type="entry name" value="Concanavalin A-like lectins/glucanases"/>
    <property type="match status" value="1"/>
</dbReference>
<dbReference type="Gene3D" id="2.60.120.200">
    <property type="match status" value="1"/>
</dbReference>
<keyword evidence="9" id="KW-0325">Glycoprotein</keyword>
<dbReference type="GO" id="GO:0005975">
    <property type="term" value="P:carbohydrate metabolic process"/>
    <property type="evidence" value="ECO:0007669"/>
    <property type="project" value="InterPro"/>
</dbReference>
<evidence type="ECO:0000256" key="13">
    <source>
        <dbReference type="ARBA" id="ARBA00038074"/>
    </source>
</evidence>
<proteinExistence type="inferred from homology"/>
<evidence type="ECO:0000256" key="5">
    <source>
        <dbReference type="ARBA" id="ARBA00022679"/>
    </source>
</evidence>
<dbReference type="GO" id="GO:0016757">
    <property type="term" value="F:glycosyltransferase activity"/>
    <property type="evidence" value="ECO:0007669"/>
    <property type="project" value="UniProtKB-KW"/>
</dbReference>
<evidence type="ECO:0000259" key="20">
    <source>
        <dbReference type="PROSITE" id="PS51762"/>
    </source>
</evidence>
<dbReference type="OMA" id="DIINYNP"/>
<dbReference type="InterPro" id="IPR050546">
    <property type="entry name" value="Glycosyl_Hydrlase_16"/>
</dbReference>
<comment type="catalytic activity">
    <reaction evidence="1">
        <text>Random endo-hydrolysis of N-acetyl-beta-D-glucosaminide (1-&gt;4)-beta-linkages in chitin and chitodextrins.</text>
        <dbReference type="EC" id="3.2.1.14"/>
    </reaction>
</comment>
<evidence type="ECO:0000256" key="3">
    <source>
        <dbReference type="ARBA" id="ARBA00022622"/>
    </source>
</evidence>
<feature type="disulfide bond" evidence="17">
    <location>
        <begin position="27"/>
        <end position="34"/>
    </location>
</feature>
<evidence type="ECO:0000256" key="8">
    <source>
        <dbReference type="ARBA" id="ARBA00023136"/>
    </source>
</evidence>
<reference evidence="22" key="1">
    <citation type="submission" date="2012-06" db="EMBL/GenBank/DDBJ databases">
        <title>The genome sequence of Coniosporium apollinis CBS 100218.</title>
        <authorList>
            <consortium name="The Broad Institute Genome Sequencing Platform"/>
            <person name="Cuomo C."/>
            <person name="Gorbushina A."/>
            <person name="Noack S."/>
            <person name="Walker B."/>
            <person name="Young S.K."/>
            <person name="Zeng Q."/>
            <person name="Gargeya S."/>
            <person name="Fitzgerald M."/>
            <person name="Haas B."/>
            <person name="Abouelleil A."/>
            <person name="Alvarado L."/>
            <person name="Arachchi H.M."/>
            <person name="Berlin A.M."/>
            <person name="Chapman S.B."/>
            <person name="Goldberg J."/>
            <person name="Griggs A."/>
            <person name="Gujja S."/>
            <person name="Hansen M."/>
            <person name="Howarth C."/>
            <person name="Imamovic A."/>
            <person name="Larimer J."/>
            <person name="McCowan C."/>
            <person name="Montmayeur A."/>
            <person name="Murphy C."/>
            <person name="Neiman D."/>
            <person name="Pearson M."/>
            <person name="Priest M."/>
            <person name="Roberts A."/>
            <person name="Saif S."/>
            <person name="Shea T."/>
            <person name="Sisk P."/>
            <person name="Sykes S."/>
            <person name="Wortman J."/>
            <person name="Nusbaum C."/>
            <person name="Birren B."/>
        </authorList>
    </citation>
    <scope>NUCLEOTIDE SEQUENCE [LARGE SCALE GENOMIC DNA]</scope>
    <source>
        <strain evidence="22">CBS 100218</strain>
    </source>
</reference>
<name>R7YRJ4_CONA1</name>
<comment type="similarity">
    <text evidence="13">Belongs to the glycosyl hydrolase 16 family. CRH1 subfamily.</text>
</comment>
<dbReference type="GeneID" id="19901074"/>
<dbReference type="InterPro" id="IPR000757">
    <property type="entry name" value="Beta-glucanase-like"/>
</dbReference>
<dbReference type="GO" id="GO:0031505">
    <property type="term" value="P:fungal-type cell wall organization"/>
    <property type="evidence" value="ECO:0007669"/>
    <property type="project" value="TreeGrafter"/>
</dbReference>
<dbReference type="HOGENOM" id="CLU_027506_3_2_1"/>
<keyword evidence="6 19" id="KW-0732">Signal</keyword>
<dbReference type="GO" id="GO:0008843">
    <property type="term" value="F:endochitinase activity"/>
    <property type="evidence" value="ECO:0007669"/>
    <property type="project" value="UniProtKB-EC"/>
</dbReference>
<evidence type="ECO:0000256" key="17">
    <source>
        <dbReference type="PIRSR" id="PIRSR037299-2"/>
    </source>
</evidence>
<dbReference type="EMBL" id="JH767569">
    <property type="protein sequence ID" value="EON64530.1"/>
    <property type="molecule type" value="Genomic_DNA"/>
</dbReference>
<gene>
    <name evidence="21" type="ORF">W97_03763</name>
</gene>
<evidence type="ECO:0000256" key="18">
    <source>
        <dbReference type="SAM" id="MobiDB-lite"/>
    </source>
</evidence>
<evidence type="ECO:0000313" key="21">
    <source>
        <dbReference type="EMBL" id="EON64530.1"/>
    </source>
</evidence>
<feature type="region of interest" description="Disordered" evidence="18">
    <location>
        <begin position="273"/>
        <end position="353"/>
    </location>
</feature>
<sequence length="502" mass="51462">MRSVLGTAVALAAAALPFASAQTWTDCNPLQKTCPNDKALETATFFSDFTKGASASAGWRTTAGPINYGPSGAEFSVVTKRQSPTIRSNFYIFFGRVEVKMKAAPGQGIISSIVLQSDDLDEIDWEFIGGDNTKVQTNFFGKGNTTTYDRGGYHAVASPMTVFHTYTVDWTPETIKFFIDDTLVRTVNYGDANALRGKNYPQSPCDIRLGIWPAGDEDNHPGVIGWAGGKTDYTKGPFTQYVESIKITNYNPAAEYKYGDMSGDWKSIQILSAPSGGPVNGGDSAAGNSTTPDTTTPVAPGSSTAPGNTTAPGGSSNSPAPGNATQPIDSGDSESDDESAPTPITTIGGADGTVTVVVPGSTTVCSTDASTTGNVRTTVVSGNSTPLAFSTPARYGGNSSVANPVPIENVPATSTSKSASGFYTLPTAASSVAVDVGPTATGILTATGKPSVPAVTPVVGTTTRIVASPTSSFPAQFTGAAGRVGFGGFGILGGVLPALLML</sequence>
<dbReference type="AlphaFoldDB" id="R7YRJ4"/>
<dbReference type="RefSeq" id="XP_007779847.1">
    <property type="nucleotide sequence ID" value="XM_007781657.1"/>
</dbReference>
<feature type="active site" description="Proton donor" evidence="16">
    <location>
        <position position="126"/>
    </location>
</feature>
<evidence type="ECO:0000256" key="9">
    <source>
        <dbReference type="ARBA" id="ARBA00023180"/>
    </source>
</evidence>
<dbReference type="FunFam" id="2.60.120.200:FF:000152">
    <property type="entry name" value="Cell wall glucanase"/>
    <property type="match status" value="1"/>
</dbReference>
<dbReference type="EC" id="3.2.-.-" evidence="15"/>
<dbReference type="eggNOG" id="ENOG502QVQI">
    <property type="taxonomic scope" value="Eukaryota"/>
</dbReference>
<dbReference type="CDD" id="cd02183">
    <property type="entry name" value="GH16_fungal_CRH1_transglycosylase"/>
    <property type="match status" value="1"/>
</dbReference>
<dbReference type="InterPro" id="IPR013320">
    <property type="entry name" value="ConA-like_dom_sf"/>
</dbReference>
<feature type="active site" description="Nucleophile" evidence="16">
    <location>
        <position position="122"/>
    </location>
</feature>
<keyword evidence="3" id="KW-0336">GPI-anchor</keyword>
<evidence type="ECO:0000256" key="6">
    <source>
        <dbReference type="ARBA" id="ARBA00022729"/>
    </source>
</evidence>
<keyword evidence="5" id="KW-0808">Transferase</keyword>
<dbReference type="Pfam" id="PF00722">
    <property type="entry name" value="Glyco_hydro_16"/>
    <property type="match status" value="1"/>
</dbReference>
<feature type="domain" description="GH16" evidence="20">
    <location>
        <begin position="29"/>
        <end position="242"/>
    </location>
</feature>
<dbReference type="GO" id="GO:0009277">
    <property type="term" value="C:fungal-type cell wall"/>
    <property type="evidence" value="ECO:0007669"/>
    <property type="project" value="TreeGrafter"/>
</dbReference>
<accession>R7YRJ4</accession>
<comment type="subcellular location">
    <subcellularLocation>
        <location evidence="2">Membrane</location>
        <topology evidence="2">Lipid-anchor</topology>
        <topology evidence="2">GPI-anchor</topology>
    </subcellularLocation>
</comment>
<dbReference type="GO" id="GO:0098552">
    <property type="term" value="C:side of membrane"/>
    <property type="evidence" value="ECO:0007669"/>
    <property type="project" value="UniProtKB-KW"/>
</dbReference>
<feature type="chain" id="PRO_5004450017" description="Crh-like protein" evidence="19">
    <location>
        <begin position="22"/>
        <end position="502"/>
    </location>
</feature>
<keyword evidence="4" id="KW-0328">Glycosyltransferase</keyword>
<evidence type="ECO:0000256" key="19">
    <source>
        <dbReference type="SAM" id="SignalP"/>
    </source>
</evidence>
<evidence type="ECO:0000256" key="10">
    <source>
        <dbReference type="ARBA" id="ARBA00023288"/>
    </source>
</evidence>
<evidence type="ECO:0000256" key="12">
    <source>
        <dbReference type="ARBA" id="ARBA00023316"/>
    </source>
</evidence>
<evidence type="ECO:0000256" key="4">
    <source>
        <dbReference type="ARBA" id="ARBA00022676"/>
    </source>
</evidence>
<dbReference type="PIRSF" id="PIRSF037299">
    <property type="entry name" value="Glycosidase_CRH1_prd"/>
    <property type="match status" value="1"/>
</dbReference>
<evidence type="ECO:0000256" key="1">
    <source>
        <dbReference type="ARBA" id="ARBA00000822"/>
    </source>
</evidence>
<dbReference type="PANTHER" id="PTHR10963:SF27">
    <property type="entry name" value="GLYCOSIDASE-RELATED"/>
    <property type="match status" value="1"/>
</dbReference>
<evidence type="ECO:0000256" key="15">
    <source>
        <dbReference type="PIRNR" id="PIRNR037299"/>
    </source>
</evidence>
<evidence type="ECO:0000313" key="22">
    <source>
        <dbReference type="Proteomes" id="UP000016924"/>
    </source>
</evidence>
<keyword evidence="8 15" id="KW-0472">Membrane</keyword>
<dbReference type="Proteomes" id="UP000016924">
    <property type="component" value="Unassembled WGS sequence"/>
</dbReference>
<evidence type="ECO:0000256" key="16">
    <source>
        <dbReference type="PIRSR" id="PIRSR037299-1"/>
    </source>
</evidence>
<evidence type="ECO:0000256" key="11">
    <source>
        <dbReference type="ARBA" id="ARBA00023295"/>
    </source>
</evidence>
<protein>
    <recommendedName>
        <fullName evidence="15">Crh-like protein</fullName>
        <ecNumber evidence="15">3.2.-.-</ecNumber>
    </recommendedName>
</protein>
<dbReference type="InterPro" id="IPR017168">
    <property type="entry name" value="CHR-like"/>
</dbReference>
<keyword evidence="22" id="KW-1185">Reference proteome</keyword>
<feature type="signal peptide" evidence="19">
    <location>
        <begin position="1"/>
        <end position="21"/>
    </location>
</feature>
<evidence type="ECO:0000256" key="14">
    <source>
        <dbReference type="ARBA" id="ARBA00093308"/>
    </source>
</evidence>
<keyword evidence="10" id="KW-0449">Lipoprotein</keyword>